<keyword evidence="4" id="KW-1185">Reference proteome</keyword>
<dbReference type="InterPro" id="IPR035985">
    <property type="entry name" value="Ubiquitin-activating_enz"/>
</dbReference>
<organism evidence="3 4">
    <name type="scientific">Nocardioides glacieisoli</name>
    <dbReference type="NCBI Taxonomy" id="1168730"/>
    <lineage>
        <taxon>Bacteria</taxon>
        <taxon>Bacillati</taxon>
        <taxon>Actinomycetota</taxon>
        <taxon>Actinomycetes</taxon>
        <taxon>Propionibacteriales</taxon>
        <taxon>Nocardioidaceae</taxon>
        <taxon>Nocardioides</taxon>
    </lineage>
</organism>
<dbReference type="RefSeq" id="WP_129478868.1">
    <property type="nucleotide sequence ID" value="NZ_SDWS01000011.1"/>
</dbReference>
<dbReference type="Gene3D" id="3.40.50.720">
    <property type="entry name" value="NAD(P)-binding Rossmann-like Domain"/>
    <property type="match status" value="1"/>
</dbReference>
<reference evidence="3 4" key="1">
    <citation type="submission" date="2019-01" db="EMBL/GenBank/DDBJ databases">
        <title>Novel species of Nocardioides.</title>
        <authorList>
            <person name="Liu Q."/>
            <person name="Xin Y.-H."/>
        </authorList>
    </citation>
    <scope>NUCLEOTIDE SEQUENCE [LARGE SCALE GENOMIC DNA]</scope>
    <source>
        <strain evidence="3 4">HLT3-15</strain>
    </source>
</reference>
<feature type="region of interest" description="Disordered" evidence="1">
    <location>
        <begin position="105"/>
        <end position="126"/>
    </location>
</feature>
<dbReference type="Pfam" id="PF00899">
    <property type="entry name" value="ThiF"/>
    <property type="match status" value="1"/>
</dbReference>
<comment type="caution">
    <text evidence="3">The sequence shown here is derived from an EMBL/GenBank/DDBJ whole genome shotgun (WGS) entry which is preliminary data.</text>
</comment>
<dbReference type="Proteomes" id="UP000291838">
    <property type="component" value="Unassembled WGS sequence"/>
</dbReference>
<dbReference type="EMBL" id="SDWS01000011">
    <property type="protein sequence ID" value="RYB88661.1"/>
    <property type="molecule type" value="Genomic_DNA"/>
</dbReference>
<dbReference type="OrthoDB" id="9804427at2"/>
<dbReference type="AlphaFoldDB" id="A0A4Q2RIY9"/>
<evidence type="ECO:0000313" key="4">
    <source>
        <dbReference type="Proteomes" id="UP000291838"/>
    </source>
</evidence>
<evidence type="ECO:0000313" key="3">
    <source>
        <dbReference type="EMBL" id="RYB88661.1"/>
    </source>
</evidence>
<feature type="domain" description="THIF-type NAD/FAD binding fold" evidence="2">
    <location>
        <begin position="278"/>
        <end position="393"/>
    </location>
</feature>
<proteinExistence type="predicted"/>
<gene>
    <name evidence="3" type="ORF">EUA06_19370</name>
</gene>
<evidence type="ECO:0000259" key="2">
    <source>
        <dbReference type="Pfam" id="PF00899"/>
    </source>
</evidence>
<sequence length="608" mass="64821">MALPAFFSRVADSLRPVANVDPDTLADKLHDVRLHLDVVSQDDGAKGAFLLACNLAARLYPVIDLRPSHGSSRDETLTHQARDLIRAINPDADILLATRNGAASLGEAEDEPGHDHEPGRDGSDDTGLAVSLRLGVSFSRNAGHIGTTQPSAQDRLVEVSARGWTVAVDPAEGWDRLDDGTSAEPGHPLAWLAAAAFGMSEVFRIVFAAELGDRGRTGRQAGGIDLLTAAPVDVDAPASSPFGEAADTTAVATSEAPSSADEGPVPIAEAEPVDLGEFFLVGGGAIGQAAALALSEVDAVGVMHVVDPETVTLSNLQRYVLTRAKDVGAVKVDLMQEAVKNNAFGLAGAASRLEIKPLRGKWGDSEEHLDAHQVLVALDTARDRITVAATAPRHAYNAWTQVADLGWSRHEEFSVKPCLACLYYPSRPRSHDHELIAEAVRQTPLRVLAYLTYNLPIGYPLPSVPAIAELPAPPDAVRWTQVALIEDLLDDGVVEQTQRNEWADKTVGLLYRDGICAGGLLPVGDLPGEALVPLAHQSALAGILLAAELYWSRSPSLAARRASQVEHRYDVLRGFPQVFGRPRERTPHCLCEDTFFAAHAGAVEADHP</sequence>
<evidence type="ECO:0000256" key="1">
    <source>
        <dbReference type="SAM" id="MobiDB-lite"/>
    </source>
</evidence>
<name>A0A4Q2RIY9_9ACTN</name>
<protein>
    <recommendedName>
        <fullName evidence="2">THIF-type NAD/FAD binding fold domain-containing protein</fullName>
    </recommendedName>
</protein>
<accession>A0A4Q2RIY9</accession>
<feature type="compositionally biased region" description="Basic and acidic residues" evidence="1">
    <location>
        <begin position="111"/>
        <end position="123"/>
    </location>
</feature>
<dbReference type="SUPFAM" id="SSF69572">
    <property type="entry name" value="Activating enzymes of the ubiquitin-like proteins"/>
    <property type="match status" value="1"/>
</dbReference>
<dbReference type="InterPro" id="IPR000594">
    <property type="entry name" value="ThiF_NAD_FAD-bd"/>
</dbReference>
<dbReference type="GO" id="GO:0008641">
    <property type="term" value="F:ubiquitin-like modifier activating enzyme activity"/>
    <property type="evidence" value="ECO:0007669"/>
    <property type="project" value="InterPro"/>
</dbReference>